<dbReference type="EMBL" id="BAAATL010000039">
    <property type="protein sequence ID" value="GAA2507459.1"/>
    <property type="molecule type" value="Genomic_DNA"/>
</dbReference>
<protein>
    <submittedName>
        <fullName evidence="1">Uncharacterized protein</fullName>
    </submittedName>
</protein>
<name>A0ABP6A2U5_9ACTN</name>
<evidence type="ECO:0000313" key="1">
    <source>
        <dbReference type="EMBL" id="GAA2507459.1"/>
    </source>
</evidence>
<reference evidence="2" key="1">
    <citation type="journal article" date="2019" name="Int. J. Syst. Evol. Microbiol.">
        <title>The Global Catalogue of Microorganisms (GCM) 10K type strain sequencing project: providing services to taxonomists for standard genome sequencing and annotation.</title>
        <authorList>
            <consortium name="The Broad Institute Genomics Platform"/>
            <consortium name="The Broad Institute Genome Sequencing Center for Infectious Disease"/>
            <person name="Wu L."/>
            <person name="Ma J."/>
        </authorList>
    </citation>
    <scope>NUCLEOTIDE SEQUENCE [LARGE SCALE GENOMIC DNA]</scope>
    <source>
        <strain evidence="2">JCM 6923</strain>
    </source>
</reference>
<evidence type="ECO:0000313" key="2">
    <source>
        <dbReference type="Proteomes" id="UP001501721"/>
    </source>
</evidence>
<dbReference type="RefSeq" id="WP_346078244.1">
    <property type="nucleotide sequence ID" value="NZ_BAAATL010000039.1"/>
</dbReference>
<dbReference type="Proteomes" id="UP001501721">
    <property type="component" value="Unassembled WGS sequence"/>
</dbReference>
<organism evidence="1 2">
    <name type="scientific">Streptomyces graminearus</name>
    <dbReference type="NCBI Taxonomy" id="284030"/>
    <lineage>
        <taxon>Bacteria</taxon>
        <taxon>Bacillati</taxon>
        <taxon>Actinomycetota</taxon>
        <taxon>Actinomycetes</taxon>
        <taxon>Kitasatosporales</taxon>
        <taxon>Streptomycetaceae</taxon>
        <taxon>Streptomyces</taxon>
    </lineage>
</organism>
<comment type="caution">
    <text evidence="1">The sequence shown here is derived from an EMBL/GenBank/DDBJ whole genome shotgun (WGS) entry which is preliminary data.</text>
</comment>
<gene>
    <name evidence="1" type="ORF">GCM10010422_68250</name>
</gene>
<sequence>MTSTLRRGYWCACPTESLRWPRGGPALLAAIDAYSASQADRWVAVTLRTISPALDATASDEAWTWLHAGRLETRRSLLRREPCTVTVTHAQTRITWSIHPVLFLPLASRRAPE</sequence>
<keyword evidence="2" id="KW-1185">Reference proteome</keyword>
<proteinExistence type="predicted"/>
<accession>A0ABP6A2U5</accession>